<dbReference type="RefSeq" id="WP_193925442.1">
    <property type="nucleotide sequence ID" value="NZ_JADEXS020000001.1"/>
</dbReference>
<organism evidence="1 2">
    <name type="scientific">Desmonostoc muscorum LEGE 12446</name>
    <dbReference type="NCBI Taxonomy" id="1828758"/>
    <lineage>
        <taxon>Bacteria</taxon>
        <taxon>Bacillati</taxon>
        <taxon>Cyanobacteriota</taxon>
        <taxon>Cyanophyceae</taxon>
        <taxon>Nostocales</taxon>
        <taxon>Nostocaceae</taxon>
        <taxon>Desmonostoc</taxon>
    </lineage>
</organism>
<protein>
    <submittedName>
        <fullName evidence="1">Uncharacterized protein</fullName>
    </submittedName>
</protein>
<comment type="caution">
    <text evidence="1">The sequence shown here is derived from an EMBL/GenBank/DDBJ whole genome shotgun (WGS) entry which is preliminary data.</text>
</comment>
<reference evidence="1" key="1">
    <citation type="submission" date="2020-10" db="EMBL/GenBank/DDBJ databases">
        <authorList>
            <person name="Castelo-Branco R."/>
            <person name="Eusebio N."/>
            <person name="Adriana R."/>
            <person name="Vieira A."/>
            <person name="Brugerolle De Fraissinette N."/>
            <person name="Rezende De Castro R."/>
            <person name="Schneider M.P."/>
            <person name="Vasconcelos V."/>
            <person name="Leao P.N."/>
        </authorList>
    </citation>
    <scope>NUCLEOTIDE SEQUENCE</scope>
    <source>
        <strain evidence="1">LEGE 12446</strain>
    </source>
</reference>
<accession>A0A8J7A7L5</accession>
<evidence type="ECO:0000313" key="1">
    <source>
        <dbReference type="EMBL" id="MBE9027700.1"/>
    </source>
</evidence>
<dbReference type="EMBL" id="JADEXS010001017">
    <property type="protein sequence ID" value="MBE9027700.1"/>
    <property type="molecule type" value="Genomic_DNA"/>
</dbReference>
<proteinExistence type="predicted"/>
<evidence type="ECO:0000313" key="2">
    <source>
        <dbReference type="Proteomes" id="UP000622533"/>
    </source>
</evidence>
<dbReference type="AlphaFoldDB" id="A0A8J7A7L5"/>
<keyword evidence="2" id="KW-1185">Reference proteome</keyword>
<gene>
    <name evidence="1" type="ORF">IQ276_36360</name>
</gene>
<sequence>MSRQLRSPQGLEGIFDISGDRISAWQPVISCPVKDLLFSMTERRGDAGKFYSYFQV</sequence>
<dbReference type="Proteomes" id="UP000622533">
    <property type="component" value="Unassembled WGS sequence"/>
</dbReference>
<name>A0A8J7A7L5_DESMC</name>